<gene>
    <name evidence="2" type="ORF">ACFQ34_07130</name>
</gene>
<feature type="compositionally biased region" description="Low complexity" evidence="1">
    <location>
        <begin position="23"/>
        <end position="41"/>
    </location>
</feature>
<dbReference type="Proteomes" id="UP001597182">
    <property type="component" value="Unassembled WGS sequence"/>
</dbReference>
<name>A0ABW3VEI8_9PSEU</name>
<keyword evidence="3" id="KW-1185">Reference proteome</keyword>
<comment type="caution">
    <text evidence="2">The sequence shown here is derived from an EMBL/GenBank/DDBJ whole genome shotgun (WGS) entry which is preliminary data.</text>
</comment>
<protein>
    <submittedName>
        <fullName evidence="2">Uncharacterized protein</fullName>
    </submittedName>
</protein>
<evidence type="ECO:0000256" key="1">
    <source>
        <dbReference type="SAM" id="MobiDB-lite"/>
    </source>
</evidence>
<evidence type="ECO:0000313" key="3">
    <source>
        <dbReference type="Proteomes" id="UP001597182"/>
    </source>
</evidence>
<dbReference type="EMBL" id="JBHTMB010000050">
    <property type="protein sequence ID" value="MFD1233055.1"/>
    <property type="molecule type" value="Genomic_DNA"/>
</dbReference>
<sequence length="57" mass="5800">MPLAERQRQAGRTGEPALARVNRSGAPGSAEGARSRGAGSSRLARTLAVFAPAVVVL</sequence>
<dbReference type="RefSeq" id="WP_158703513.1">
    <property type="nucleotide sequence ID" value="NZ_BAABKS010000053.1"/>
</dbReference>
<organism evidence="2 3">
    <name type="scientific">Pseudonocardia benzenivorans</name>
    <dbReference type="NCBI Taxonomy" id="228005"/>
    <lineage>
        <taxon>Bacteria</taxon>
        <taxon>Bacillati</taxon>
        <taxon>Actinomycetota</taxon>
        <taxon>Actinomycetes</taxon>
        <taxon>Pseudonocardiales</taxon>
        <taxon>Pseudonocardiaceae</taxon>
        <taxon>Pseudonocardia</taxon>
    </lineage>
</organism>
<proteinExistence type="predicted"/>
<evidence type="ECO:0000313" key="2">
    <source>
        <dbReference type="EMBL" id="MFD1233055.1"/>
    </source>
</evidence>
<accession>A0ABW3VEI8</accession>
<feature type="region of interest" description="Disordered" evidence="1">
    <location>
        <begin position="1"/>
        <end position="41"/>
    </location>
</feature>
<reference evidence="3" key="1">
    <citation type="journal article" date="2019" name="Int. J. Syst. Evol. Microbiol.">
        <title>The Global Catalogue of Microorganisms (GCM) 10K type strain sequencing project: providing services to taxonomists for standard genome sequencing and annotation.</title>
        <authorList>
            <consortium name="The Broad Institute Genomics Platform"/>
            <consortium name="The Broad Institute Genome Sequencing Center for Infectious Disease"/>
            <person name="Wu L."/>
            <person name="Ma J."/>
        </authorList>
    </citation>
    <scope>NUCLEOTIDE SEQUENCE [LARGE SCALE GENOMIC DNA]</scope>
    <source>
        <strain evidence="3">CCUG 49018</strain>
    </source>
</reference>